<accession>A0AAQ1MBB9</accession>
<reference evidence="4" key="1">
    <citation type="submission" date="2016-11" db="EMBL/GenBank/DDBJ databases">
        <authorList>
            <person name="Jaros S."/>
            <person name="Januszkiewicz K."/>
            <person name="Wedrychowicz H."/>
        </authorList>
    </citation>
    <scope>NUCLEOTIDE SEQUENCE [LARGE SCALE GENOMIC DNA]</scope>
    <source>
        <strain evidence="4">DSM 4029</strain>
    </source>
</reference>
<name>A0AAQ1MBB9_9FIRM</name>
<sequence>MRGRNRVIKLIMVTLGAGLLLSFCLTAGTAVIAIALVLIALGLLMQN</sequence>
<dbReference type="RefSeq" id="WP_021658613.1">
    <property type="nucleotide sequence ID" value="NZ_FQVY01000001.1"/>
</dbReference>
<keyword evidence="1" id="KW-1133">Transmembrane helix</keyword>
<reference evidence="2 5" key="3">
    <citation type="journal article" date="2019" name="Nat. Med.">
        <title>A library of human gut bacterial isolates paired with longitudinal multiomics data enables mechanistic microbiome research.</title>
        <authorList>
            <person name="Poyet M."/>
            <person name="Groussin M."/>
            <person name="Gibbons S.M."/>
            <person name="Avila-Pacheco J."/>
            <person name="Jiang X."/>
            <person name="Kearney S.M."/>
            <person name="Perrotta A.R."/>
            <person name="Berdy B."/>
            <person name="Zhao S."/>
            <person name="Lieberman T.D."/>
            <person name="Swanson P.K."/>
            <person name="Smith M."/>
            <person name="Roesemann S."/>
            <person name="Alexander J.E."/>
            <person name="Rich S.A."/>
            <person name="Livny J."/>
            <person name="Vlamakis H."/>
            <person name="Clish C."/>
            <person name="Bullock K."/>
            <person name="Deik A."/>
            <person name="Scott J."/>
            <person name="Pierce K.A."/>
            <person name="Xavier R.J."/>
            <person name="Alm E.J."/>
        </authorList>
    </citation>
    <scope>NUCLEOTIDE SEQUENCE [LARGE SCALE GENOMIC DNA]</scope>
    <source>
        <strain evidence="2 5">BIOML-A2</strain>
    </source>
</reference>
<keyword evidence="1" id="KW-0812">Transmembrane</keyword>
<keyword evidence="1" id="KW-0472">Membrane</keyword>
<dbReference type="Proteomes" id="UP000184089">
    <property type="component" value="Unassembled WGS sequence"/>
</dbReference>
<keyword evidence="5" id="KW-1185">Reference proteome</keyword>
<evidence type="ECO:0000313" key="3">
    <source>
        <dbReference type="EMBL" id="SHF69997.1"/>
    </source>
</evidence>
<evidence type="ECO:0000256" key="1">
    <source>
        <dbReference type="SAM" id="Phobius"/>
    </source>
</evidence>
<evidence type="ECO:0000313" key="5">
    <source>
        <dbReference type="Proteomes" id="UP000474718"/>
    </source>
</evidence>
<gene>
    <name evidence="2" type="ORF">GT747_02910</name>
    <name evidence="3" type="ORF">SAMN05444424_0384</name>
</gene>
<feature type="transmembrane region" description="Helical" evidence="1">
    <location>
        <begin position="12"/>
        <end position="45"/>
    </location>
</feature>
<comment type="caution">
    <text evidence="3">The sequence shown here is derived from an EMBL/GenBank/DDBJ whole genome shotgun (WGS) entry which is preliminary data.</text>
</comment>
<reference evidence="3" key="2">
    <citation type="submission" date="2016-11" db="EMBL/GenBank/DDBJ databases">
        <authorList>
            <person name="Varghese N."/>
            <person name="Submissions S."/>
        </authorList>
    </citation>
    <scope>NUCLEOTIDE SEQUENCE</scope>
    <source>
        <strain evidence="3">DSM 4029</strain>
    </source>
</reference>
<organism evidence="3 4">
    <name type="scientific">Bittarella massiliensis</name>
    <name type="common">ex Durand et al. 2017</name>
    <dbReference type="NCBI Taxonomy" id="1720313"/>
    <lineage>
        <taxon>Bacteria</taxon>
        <taxon>Bacillati</taxon>
        <taxon>Bacillota</taxon>
        <taxon>Clostridia</taxon>
        <taxon>Eubacteriales</taxon>
        <taxon>Oscillospiraceae</taxon>
        <taxon>Bittarella (ex Durand et al. 2017)</taxon>
    </lineage>
</organism>
<evidence type="ECO:0000313" key="4">
    <source>
        <dbReference type="Proteomes" id="UP000184089"/>
    </source>
</evidence>
<evidence type="ECO:0000313" key="2">
    <source>
        <dbReference type="EMBL" id="MZL68726.1"/>
    </source>
</evidence>
<dbReference type="Proteomes" id="UP000474718">
    <property type="component" value="Unassembled WGS sequence"/>
</dbReference>
<protein>
    <submittedName>
        <fullName evidence="3">Uncharacterized protein</fullName>
    </submittedName>
</protein>
<proteinExistence type="predicted"/>
<dbReference type="EMBL" id="FQVY01000001">
    <property type="protein sequence ID" value="SHF69997.1"/>
    <property type="molecule type" value="Genomic_DNA"/>
</dbReference>
<dbReference type="AlphaFoldDB" id="A0AAQ1MBB9"/>
<dbReference type="EMBL" id="WWVX01000001">
    <property type="protein sequence ID" value="MZL68726.1"/>
    <property type="molecule type" value="Genomic_DNA"/>
</dbReference>